<dbReference type="Proteomes" id="UP000887579">
    <property type="component" value="Unplaced"/>
</dbReference>
<reference evidence="2" key="1">
    <citation type="submission" date="2022-11" db="UniProtKB">
        <authorList>
            <consortium name="WormBaseParasite"/>
        </authorList>
    </citation>
    <scope>IDENTIFICATION</scope>
</reference>
<dbReference type="WBParaSite" id="ES5_v2.g5635.t1">
    <property type="protein sequence ID" value="ES5_v2.g5635.t1"/>
    <property type="gene ID" value="ES5_v2.g5635"/>
</dbReference>
<accession>A0AC34GNY1</accession>
<proteinExistence type="predicted"/>
<organism evidence="1 2">
    <name type="scientific">Panagrolaimus sp. ES5</name>
    <dbReference type="NCBI Taxonomy" id="591445"/>
    <lineage>
        <taxon>Eukaryota</taxon>
        <taxon>Metazoa</taxon>
        <taxon>Ecdysozoa</taxon>
        <taxon>Nematoda</taxon>
        <taxon>Chromadorea</taxon>
        <taxon>Rhabditida</taxon>
        <taxon>Tylenchina</taxon>
        <taxon>Panagrolaimomorpha</taxon>
        <taxon>Panagrolaimoidea</taxon>
        <taxon>Panagrolaimidae</taxon>
        <taxon>Panagrolaimus</taxon>
    </lineage>
</organism>
<sequence>MSLIPKLFTQNTLNRAHNVFRNLLFPSQANLTQHSGFKVKTFLKLRCKNCYFIRVNGRLHVECPAIARHKAREPFNVKQLW</sequence>
<evidence type="ECO:0000313" key="2">
    <source>
        <dbReference type="WBParaSite" id="ES5_v2.g5635.t1"/>
    </source>
</evidence>
<name>A0AC34GNY1_9BILA</name>
<evidence type="ECO:0000313" key="1">
    <source>
        <dbReference type="Proteomes" id="UP000887579"/>
    </source>
</evidence>
<protein>
    <submittedName>
        <fullName evidence="2">Large ribosomal subunit protein bL36m</fullName>
    </submittedName>
</protein>